<protein>
    <recommendedName>
        <fullName evidence="1">N-acetyltransferase domain-containing protein</fullName>
    </recommendedName>
</protein>
<dbReference type="Gene3D" id="3.40.630.30">
    <property type="match status" value="1"/>
</dbReference>
<dbReference type="Proteomes" id="UP001500888">
    <property type="component" value="Unassembled WGS sequence"/>
</dbReference>
<proteinExistence type="predicted"/>
<comment type="caution">
    <text evidence="2">The sequence shown here is derived from an EMBL/GenBank/DDBJ whole genome shotgun (WGS) entry which is preliminary data.</text>
</comment>
<feature type="domain" description="N-acetyltransferase" evidence="1">
    <location>
        <begin position="20"/>
        <end position="177"/>
    </location>
</feature>
<accession>A0ABP7I6Q5</accession>
<dbReference type="Pfam" id="PF00583">
    <property type="entry name" value="Acetyltransf_1"/>
    <property type="match status" value="1"/>
</dbReference>
<organism evidence="2 3">
    <name type="scientific">Sphaerisporangium flaviroseum</name>
    <dbReference type="NCBI Taxonomy" id="509199"/>
    <lineage>
        <taxon>Bacteria</taxon>
        <taxon>Bacillati</taxon>
        <taxon>Actinomycetota</taxon>
        <taxon>Actinomycetes</taxon>
        <taxon>Streptosporangiales</taxon>
        <taxon>Streptosporangiaceae</taxon>
        <taxon>Sphaerisporangium</taxon>
    </lineage>
</organism>
<dbReference type="SUPFAM" id="SSF55729">
    <property type="entry name" value="Acyl-CoA N-acyltransferases (Nat)"/>
    <property type="match status" value="1"/>
</dbReference>
<dbReference type="InterPro" id="IPR000182">
    <property type="entry name" value="GNAT_dom"/>
</dbReference>
<evidence type="ECO:0000259" key="1">
    <source>
        <dbReference type="PROSITE" id="PS51186"/>
    </source>
</evidence>
<dbReference type="InterPro" id="IPR016181">
    <property type="entry name" value="Acyl_CoA_acyltransferase"/>
</dbReference>
<dbReference type="EMBL" id="BAAAZR010000007">
    <property type="protein sequence ID" value="GAA3808895.1"/>
    <property type="molecule type" value="Genomic_DNA"/>
</dbReference>
<dbReference type="PROSITE" id="PS51186">
    <property type="entry name" value="GNAT"/>
    <property type="match status" value="1"/>
</dbReference>
<sequence>MGIVFEHKYGGDAAEVLADEYVVPYLEIQAEPPYNSNPNASRERYLERTRRQVDNPGFHLVSAGDEGGRLIGWTFGLPFAAGRWWGGDNTPAPDEVLQAEKFAVIELNVILKERGKGYGRRLLEELLGARPEPWAMLLSLPAAPAHDMYEHLGWHVAGTNQPAPDADVADVMVLKLGG</sequence>
<evidence type="ECO:0000313" key="3">
    <source>
        <dbReference type="Proteomes" id="UP001500888"/>
    </source>
</evidence>
<gene>
    <name evidence="2" type="ORF">GCM10022226_31450</name>
</gene>
<keyword evidence="3" id="KW-1185">Reference proteome</keyword>
<reference evidence="3" key="1">
    <citation type="journal article" date="2019" name="Int. J. Syst. Evol. Microbiol.">
        <title>The Global Catalogue of Microorganisms (GCM) 10K type strain sequencing project: providing services to taxonomists for standard genome sequencing and annotation.</title>
        <authorList>
            <consortium name="The Broad Institute Genomics Platform"/>
            <consortium name="The Broad Institute Genome Sequencing Center for Infectious Disease"/>
            <person name="Wu L."/>
            <person name="Ma J."/>
        </authorList>
    </citation>
    <scope>NUCLEOTIDE SEQUENCE [LARGE SCALE GENOMIC DNA]</scope>
    <source>
        <strain evidence="3">JCM 16908</strain>
    </source>
</reference>
<name>A0ABP7I6Q5_9ACTN</name>
<dbReference type="RefSeq" id="WP_344939581.1">
    <property type="nucleotide sequence ID" value="NZ_BAAAZR010000007.1"/>
</dbReference>
<evidence type="ECO:0000313" key="2">
    <source>
        <dbReference type="EMBL" id="GAA3808895.1"/>
    </source>
</evidence>